<feature type="domain" description="BioF2-like acetyltransferase" evidence="1">
    <location>
        <begin position="177"/>
        <end position="270"/>
    </location>
</feature>
<protein>
    <submittedName>
        <fullName evidence="2">GNAT family N-acetyltransferase</fullName>
    </submittedName>
</protein>
<keyword evidence="3" id="KW-1185">Reference proteome</keyword>
<dbReference type="Proteomes" id="UP000245680">
    <property type="component" value="Unassembled WGS sequence"/>
</dbReference>
<dbReference type="AlphaFoldDB" id="A0A2V2LCH0"/>
<dbReference type="InterPro" id="IPR016181">
    <property type="entry name" value="Acyl_CoA_acyltransferase"/>
</dbReference>
<proteinExistence type="predicted"/>
<dbReference type="Pfam" id="PF13480">
    <property type="entry name" value="Acetyltransf_6"/>
    <property type="match status" value="1"/>
</dbReference>
<dbReference type="SUPFAM" id="SSF55729">
    <property type="entry name" value="Acyl-CoA N-acyltransferases (Nat)"/>
    <property type="match status" value="1"/>
</dbReference>
<dbReference type="PANTHER" id="PTHR36174:SF1">
    <property type="entry name" value="LIPID II:GLYCINE GLYCYLTRANSFERASE"/>
    <property type="match status" value="1"/>
</dbReference>
<dbReference type="EMBL" id="QGKU01000031">
    <property type="protein sequence ID" value="PWR03035.1"/>
    <property type="molecule type" value="Genomic_DNA"/>
</dbReference>
<evidence type="ECO:0000259" key="1">
    <source>
        <dbReference type="Pfam" id="PF13480"/>
    </source>
</evidence>
<dbReference type="PANTHER" id="PTHR36174">
    <property type="entry name" value="LIPID II:GLYCINE GLYCYLTRANSFERASE"/>
    <property type="match status" value="1"/>
</dbReference>
<keyword evidence="2" id="KW-0808">Transferase</keyword>
<reference evidence="2 3" key="1">
    <citation type="submission" date="2018-05" db="EMBL/GenBank/DDBJ databases">
        <title>Rhodobacteraceae gen. nov., sp. nov. isolated from sea water.</title>
        <authorList>
            <person name="Ren Y."/>
        </authorList>
    </citation>
    <scope>NUCLEOTIDE SEQUENCE [LARGE SCALE GENOMIC DNA]</scope>
    <source>
        <strain evidence="2 3">TG-679</strain>
    </source>
</reference>
<accession>A0A2V2LCH0</accession>
<evidence type="ECO:0000313" key="2">
    <source>
        <dbReference type="EMBL" id="PWR03035.1"/>
    </source>
</evidence>
<comment type="caution">
    <text evidence="2">The sequence shown here is derived from an EMBL/GenBank/DDBJ whole genome shotgun (WGS) entry which is preliminary data.</text>
</comment>
<dbReference type="OrthoDB" id="341858at2"/>
<gene>
    <name evidence="2" type="ORF">DKT77_08850</name>
</gene>
<name>A0A2V2LCH0_9RHOB</name>
<dbReference type="GO" id="GO:0016740">
    <property type="term" value="F:transferase activity"/>
    <property type="evidence" value="ECO:0007669"/>
    <property type="project" value="UniProtKB-KW"/>
</dbReference>
<organism evidence="2 3">
    <name type="scientific">Meridianimarinicoccus roseus</name>
    <dbReference type="NCBI Taxonomy" id="2072018"/>
    <lineage>
        <taxon>Bacteria</taxon>
        <taxon>Pseudomonadati</taxon>
        <taxon>Pseudomonadota</taxon>
        <taxon>Alphaproteobacteria</taxon>
        <taxon>Rhodobacterales</taxon>
        <taxon>Paracoccaceae</taxon>
        <taxon>Meridianimarinicoccus</taxon>
    </lineage>
</organism>
<sequence>MHAMEWSVTTAPSRLAGPVPLQQHPRYAAACTALGRSVLWLRLGPQDAPLAHALILSRHWPGLGRAALVSRGPVWSPELTPAARSGALHALVRGLRRTHAAVIATPDRVHGVDPLDQCGLLDLVTPMTVAQLELSGDAAAQRARLHGKWRNRLVRAEAADVCVDITQMPPDPDHWLLREEAAQARTRRYRRLPPAFAAAWAAQGPGAAALLVAHQRRVPVAGMLFLRHGNAASYHVGWTGRRGRTLCAHNLLMWRAMDYLAETGTTRLDLDLIDTQTAPSLARFKLGTGAVAVTLGTTRISAPGTALVARIAARLPPPAPEPAARAGGGPVTR</sequence>
<dbReference type="InterPro" id="IPR038740">
    <property type="entry name" value="BioF2-like_GNAT_dom"/>
</dbReference>
<dbReference type="InterPro" id="IPR050644">
    <property type="entry name" value="PG_Glycine_Bridge_Synth"/>
</dbReference>
<dbReference type="Gene3D" id="3.40.630.30">
    <property type="match status" value="1"/>
</dbReference>
<evidence type="ECO:0000313" key="3">
    <source>
        <dbReference type="Proteomes" id="UP000245680"/>
    </source>
</evidence>